<evidence type="ECO:0000256" key="1">
    <source>
        <dbReference type="PIRSR" id="PIRSR613078-1"/>
    </source>
</evidence>
<protein>
    <recommendedName>
        <fullName evidence="6">Sedoheptulose 1,7-bisphosphatase</fullName>
    </recommendedName>
</protein>
<dbReference type="GO" id="GO:0046390">
    <property type="term" value="P:ribose phosphate biosynthetic process"/>
    <property type="evidence" value="ECO:0007669"/>
    <property type="project" value="TreeGrafter"/>
</dbReference>
<dbReference type="EMBL" id="NKHU02000391">
    <property type="protein sequence ID" value="RHZ43660.1"/>
    <property type="molecule type" value="Genomic_DNA"/>
</dbReference>
<proteinExistence type="predicted"/>
<evidence type="ECO:0008006" key="6">
    <source>
        <dbReference type="Google" id="ProtNLM"/>
    </source>
</evidence>
<feature type="active site" description="Tele-phosphohistidine intermediate" evidence="1">
    <location>
        <position position="10"/>
    </location>
</feature>
<dbReference type="STRING" id="41047.A0A397G6C3"/>
<dbReference type="RefSeq" id="XP_026609922.1">
    <property type="nucleotide sequence ID" value="XM_026754976.1"/>
</dbReference>
<dbReference type="InterPro" id="IPR013078">
    <property type="entry name" value="His_Pase_superF_clade-1"/>
</dbReference>
<feature type="binding site" evidence="2">
    <location>
        <begin position="22"/>
        <end position="23"/>
    </location>
    <ligand>
        <name>substrate</name>
    </ligand>
</feature>
<dbReference type="SMART" id="SM00855">
    <property type="entry name" value="PGAM"/>
    <property type="match status" value="1"/>
</dbReference>
<comment type="caution">
    <text evidence="4">The sequence shown here is derived from an EMBL/GenBank/DDBJ whole genome shotgun (WGS) entry which is preliminary data.</text>
</comment>
<evidence type="ECO:0000256" key="3">
    <source>
        <dbReference type="PIRSR" id="PIRSR613078-3"/>
    </source>
</evidence>
<dbReference type="PANTHER" id="PTHR48100">
    <property type="entry name" value="BROAD-SPECIFICITY PHOSPHATASE YOR283W-RELATED"/>
    <property type="match status" value="1"/>
</dbReference>
<feature type="site" description="Transition state stabilizer" evidence="3">
    <location>
        <position position="217"/>
    </location>
</feature>
<dbReference type="GO" id="GO:0050278">
    <property type="term" value="F:sedoheptulose-bisphosphatase activity"/>
    <property type="evidence" value="ECO:0007669"/>
    <property type="project" value="TreeGrafter"/>
</dbReference>
<dbReference type="GeneID" id="38123331"/>
<dbReference type="InterPro" id="IPR050275">
    <property type="entry name" value="PGM_Phosphatase"/>
</dbReference>
<dbReference type="VEuPathDB" id="FungiDB:CDV56_101357"/>
<evidence type="ECO:0000313" key="4">
    <source>
        <dbReference type="EMBL" id="RHZ43660.1"/>
    </source>
</evidence>
<dbReference type="Proteomes" id="UP000215305">
    <property type="component" value="Unassembled WGS sequence"/>
</dbReference>
<dbReference type="SUPFAM" id="SSF53254">
    <property type="entry name" value="Phosphoglycerate mutase-like"/>
    <property type="match status" value="1"/>
</dbReference>
<dbReference type="InterPro" id="IPR029033">
    <property type="entry name" value="His_PPase_superfam"/>
</dbReference>
<sequence length="270" mass="30232">MTPRCFIVRHGETEWSLNGRHTGITDLPLTANGEKRIKATGKALVGNDRLIAPKKLVHVYVSPRTRAQRTLELLEIGCKERLPWTEHRKSEEEEPIRTEAKVEITEAIREWDYGDYEGLTSKQIRELREKNGQGSWDIWRDGCPGGEYDAALIQACSLKSPTVAGLEQQLMKVKPNRSPEDVIRRLDALIAEIRDKYHSKCLDGSSDGKGDVLIVAHGHILRAFAMRWTGKPLSETTLILEAGGVGTLSYEHHNIHEPAIILGGGFVVEE</sequence>
<evidence type="ECO:0000313" key="5">
    <source>
        <dbReference type="Proteomes" id="UP000215305"/>
    </source>
</evidence>
<feature type="active site" description="Proton donor/acceptor" evidence="1">
    <location>
        <position position="110"/>
    </location>
</feature>
<dbReference type="Gene3D" id="3.40.50.1240">
    <property type="entry name" value="Phosphoglycerate mutase-like"/>
    <property type="match status" value="1"/>
</dbReference>
<dbReference type="AlphaFoldDB" id="A0A397G6C3"/>
<evidence type="ECO:0000256" key="2">
    <source>
        <dbReference type="PIRSR" id="PIRSR613078-2"/>
    </source>
</evidence>
<accession>A0A397G6C3</accession>
<dbReference type="PANTHER" id="PTHR48100:SF15">
    <property type="entry name" value="SEDOHEPTULOSE 1,7-BISPHOSPHATASE"/>
    <property type="match status" value="1"/>
</dbReference>
<dbReference type="PIRSF" id="PIRSF000709">
    <property type="entry name" value="6PFK_2-Ptase"/>
    <property type="match status" value="1"/>
</dbReference>
<dbReference type="CDD" id="cd07067">
    <property type="entry name" value="HP_PGM_like"/>
    <property type="match status" value="1"/>
</dbReference>
<dbReference type="OrthoDB" id="4818801at2759"/>
<gene>
    <name evidence="4" type="ORF">CDV56_101357</name>
</gene>
<feature type="binding site" evidence="2">
    <location>
        <begin position="110"/>
        <end position="113"/>
    </location>
    <ligand>
        <name>substrate</name>
    </ligand>
</feature>
<organism evidence="4 5">
    <name type="scientific">Aspergillus thermomutatus</name>
    <name type="common">Neosartorya pseudofischeri</name>
    <dbReference type="NCBI Taxonomy" id="41047"/>
    <lineage>
        <taxon>Eukaryota</taxon>
        <taxon>Fungi</taxon>
        <taxon>Dikarya</taxon>
        <taxon>Ascomycota</taxon>
        <taxon>Pezizomycotina</taxon>
        <taxon>Eurotiomycetes</taxon>
        <taxon>Eurotiomycetidae</taxon>
        <taxon>Eurotiales</taxon>
        <taxon>Aspergillaceae</taxon>
        <taxon>Aspergillus</taxon>
        <taxon>Aspergillus subgen. Fumigati</taxon>
    </lineage>
</organism>
<reference evidence="4" key="1">
    <citation type="submission" date="2018-08" db="EMBL/GenBank/DDBJ databases">
        <title>Draft genome sequence of azole-resistant Aspergillus thermomutatus (Neosartorya pseudofischeri) strain HMR AF 39, isolated from a human nasal aspirate.</title>
        <authorList>
            <person name="Parent-Michaud M."/>
            <person name="Dufresne P.J."/>
            <person name="Fournier E."/>
            <person name="Martineau C."/>
            <person name="Moreira S."/>
            <person name="Perkins V."/>
            <person name="De Repentigny L."/>
            <person name="Dufresne S.F."/>
        </authorList>
    </citation>
    <scope>NUCLEOTIDE SEQUENCE [LARGE SCALE GENOMIC DNA]</scope>
    <source>
        <strain evidence="4">HMR AF 39</strain>
    </source>
</reference>
<name>A0A397G6C3_ASPTH</name>
<keyword evidence="5" id="KW-1185">Reference proteome</keyword>
<dbReference type="Pfam" id="PF00300">
    <property type="entry name" value="His_Phos_1"/>
    <property type="match status" value="2"/>
</dbReference>
<feature type="binding site" evidence="2">
    <location>
        <position position="66"/>
    </location>
    <ligand>
        <name>substrate</name>
    </ligand>
</feature>